<organism evidence="1 2">
    <name type="scientific">Reticulomyxa filosa</name>
    <dbReference type="NCBI Taxonomy" id="46433"/>
    <lineage>
        <taxon>Eukaryota</taxon>
        <taxon>Sar</taxon>
        <taxon>Rhizaria</taxon>
        <taxon>Retaria</taxon>
        <taxon>Foraminifera</taxon>
        <taxon>Monothalamids</taxon>
        <taxon>Reticulomyxidae</taxon>
        <taxon>Reticulomyxa</taxon>
    </lineage>
</organism>
<dbReference type="AlphaFoldDB" id="X6P1B1"/>
<evidence type="ECO:0000313" key="2">
    <source>
        <dbReference type="Proteomes" id="UP000023152"/>
    </source>
</evidence>
<keyword evidence="2" id="KW-1185">Reference proteome</keyword>
<protein>
    <submittedName>
        <fullName evidence="1">Uncharacterized protein</fullName>
    </submittedName>
</protein>
<sequence>MSPLAPMIHATSQNQTLTRNSVENDLALSANLSNTPNHNGEEGNKTIVTKSSLVNPTIKVEEHKIPMEMTCNINGNGNLSHDKTKREATSMKQMTRNGIVIHPLVEDKVSKVNKAKKKADIQKNNAPM</sequence>
<dbReference type="EMBL" id="ASPP01004628">
    <property type="protein sequence ID" value="ETO31898.1"/>
    <property type="molecule type" value="Genomic_DNA"/>
</dbReference>
<feature type="non-terminal residue" evidence="1">
    <location>
        <position position="128"/>
    </location>
</feature>
<gene>
    <name evidence="1" type="ORF">RFI_05222</name>
</gene>
<comment type="caution">
    <text evidence="1">The sequence shown here is derived from an EMBL/GenBank/DDBJ whole genome shotgun (WGS) entry which is preliminary data.</text>
</comment>
<proteinExistence type="predicted"/>
<name>X6P1B1_RETFI</name>
<accession>X6P1B1</accession>
<reference evidence="1 2" key="1">
    <citation type="journal article" date="2013" name="Curr. Biol.">
        <title>The Genome of the Foraminiferan Reticulomyxa filosa.</title>
        <authorList>
            <person name="Glockner G."/>
            <person name="Hulsmann N."/>
            <person name="Schleicher M."/>
            <person name="Noegel A.A."/>
            <person name="Eichinger L."/>
            <person name="Gallinger C."/>
            <person name="Pawlowski J."/>
            <person name="Sierra R."/>
            <person name="Euteneuer U."/>
            <person name="Pillet L."/>
            <person name="Moustafa A."/>
            <person name="Platzer M."/>
            <person name="Groth M."/>
            <person name="Szafranski K."/>
            <person name="Schliwa M."/>
        </authorList>
    </citation>
    <scope>NUCLEOTIDE SEQUENCE [LARGE SCALE GENOMIC DNA]</scope>
</reference>
<evidence type="ECO:0000313" key="1">
    <source>
        <dbReference type="EMBL" id="ETO31898.1"/>
    </source>
</evidence>
<dbReference type="Proteomes" id="UP000023152">
    <property type="component" value="Unassembled WGS sequence"/>
</dbReference>